<evidence type="ECO:0000313" key="14">
    <source>
        <dbReference type="Proteomes" id="UP000505210"/>
    </source>
</evidence>
<evidence type="ECO:0000256" key="1">
    <source>
        <dbReference type="ARBA" id="ARBA00004141"/>
    </source>
</evidence>
<evidence type="ECO:0000256" key="9">
    <source>
        <dbReference type="PROSITE-ProRule" id="PRU01193"/>
    </source>
</evidence>
<dbReference type="FunFam" id="3.30.465.10:FF:000023">
    <property type="entry name" value="Magnesium and cobalt transporter"/>
    <property type="match status" value="1"/>
</dbReference>
<dbReference type="InterPro" id="IPR005170">
    <property type="entry name" value="Transptr-assoc_dom"/>
</dbReference>
<comment type="subcellular location">
    <subcellularLocation>
        <location evidence="1">Membrane</location>
        <topology evidence="1">Multi-pass membrane protein</topology>
    </subcellularLocation>
</comment>
<evidence type="ECO:0000256" key="8">
    <source>
        <dbReference type="PROSITE-ProRule" id="PRU00703"/>
    </source>
</evidence>
<protein>
    <submittedName>
        <fullName evidence="13">HlyC/CorC family transporter</fullName>
    </submittedName>
</protein>
<name>A0A6M8BNQ3_9CYAN</name>
<dbReference type="SMART" id="SM01091">
    <property type="entry name" value="CorC_HlyC"/>
    <property type="match status" value="1"/>
</dbReference>
<dbReference type="InterPro" id="IPR000644">
    <property type="entry name" value="CBS_dom"/>
</dbReference>
<dbReference type="Proteomes" id="UP000505210">
    <property type="component" value="Chromosome"/>
</dbReference>
<dbReference type="PANTHER" id="PTHR22777:SF17">
    <property type="entry name" value="UPF0053 PROTEIN SLL0260"/>
    <property type="match status" value="1"/>
</dbReference>
<dbReference type="GO" id="GO:0005886">
    <property type="term" value="C:plasma membrane"/>
    <property type="evidence" value="ECO:0007669"/>
    <property type="project" value="TreeGrafter"/>
</dbReference>
<dbReference type="Pfam" id="PF03471">
    <property type="entry name" value="CorC_HlyC"/>
    <property type="match status" value="1"/>
</dbReference>
<proteinExistence type="inferred from homology"/>
<dbReference type="Pfam" id="PF01595">
    <property type="entry name" value="CNNM"/>
    <property type="match status" value="1"/>
</dbReference>
<dbReference type="InterPro" id="IPR036318">
    <property type="entry name" value="FAD-bd_PCMH-like_sf"/>
</dbReference>
<evidence type="ECO:0000256" key="3">
    <source>
        <dbReference type="ARBA" id="ARBA00022692"/>
    </source>
</evidence>
<dbReference type="AlphaFoldDB" id="A0A6M8BNQ3"/>
<keyword evidence="6 8" id="KW-0129">CBS domain</keyword>
<evidence type="ECO:0000256" key="4">
    <source>
        <dbReference type="ARBA" id="ARBA00022737"/>
    </source>
</evidence>
<feature type="transmembrane region" description="Helical" evidence="10">
    <location>
        <begin position="66"/>
        <end position="88"/>
    </location>
</feature>
<dbReference type="Gene3D" id="3.10.580.10">
    <property type="entry name" value="CBS-domain"/>
    <property type="match status" value="1"/>
</dbReference>
<accession>A0A6M8BNQ3</accession>
<evidence type="ECO:0000259" key="11">
    <source>
        <dbReference type="PROSITE" id="PS51371"/>
    </source>
</evidence>
<gene>
    <name evidence="13" type="ORF">HPC62_18650</name>
</gene>
<dbReference type="SUPFAM" id="SSF56176">
    <property type="entry name" value="FAD-binding/transporter-associated domain-like"/>
    <property type="match status" value="1"/>
</dbReference>
<dbReference type="InterPro" id="IPR016169">
    <property type="entry name" value="FAD-bd_PCMH_sub2"/>
</dbReference>
<feature type="domain" description="CBS" evidence="11">
    <location>
        <begin position="285"/>
        <end position="341"/>
    </location>
</feature>
<dbReference type="GO" id="GO:0050660">
    <property type="term" value="F:flavin adenine dinucleotide binding"/>
    <property type="evidence" value="ECO:0007669"/>
    <property type="project" value="InterPro"/>
</dbReference>
<evidence type="ECO:0000313" key="13">
    <source>
        <dbReference type="EMBL" id="QKD83945.1"/>
    </source>
</evidence>
<dbReference type="InterPro" id="IPR046342">
    <property type="entry name" value="CBS_dom_sf"/>
</dbReference>
<feature type="domain" description="CNNM transmembrane" evidence="12">
    <location>
        <begin position="1"/>
        <end position="202"/>
    </location>
</feature>
<dbReference type="EMBL" id="CP053661">
    <property type="protein sequence ID" value="QKD83945.1"/>
    <property type="molecule type" value="Genomic_DNA"/>
</dbReference>
<comment type="similarity">
    <text evidence="2">Belongs to the UPF0053 family.</text>
</comment>
<keyword evidence="3 9" id="KW-0812">Transmembrane</keyword>
<evidence type="ECO:0000256" key="2">
    <source>
        <dbReference type="ARBA" id="ARBA00006337"/>
    </source>
</evidence>
<organism evidence="13 14">
    <name type="scientific">Thermoleptolyngbya sichuanensis A183</name>
    <dbReference type="NCBI Taxonomy" id="2737172"/>
    <lineage>
        <taxon>Bacteria</taxon>
        <taxon>Bacillati</taxon>
        <taxon>Cyanobacteriota</taxon>
        <taxon>Cyanophyceae</taxon>
        <taxon>Oculatellales</taxon>
        <taxon>Oculatellaceae</taxon>
        <taxon>Thermoleptolyngbya</taxon>
        <taxon>Thermoleptolyngbya sichuanensis</taxon>
    </lineage>
</organism>
<dbReference type="InterPro" id="IPR002550">
    <property type="entry name" value="CNNM"/>
</dbReference>
<dbReference type="Pfam" id="PF00571">
    <property type="entry name" value="CBS"/>
    <property type="match status" value="1"/>
</dbReference>
<dbReference type="Gene3D" id="3.30.465.10">
    <property type="match status" value="1"/>
</dbReference>
<dbReference type="InterPro" id="IPR044751">
    <property type="entry name" value="Ion_transp-like_CBS"/>
</dbReference>
<keyword evidence="7 9" id="KW-0472">Membrane</keyword>
<evidence type="ECO:0000256" key="7">
    <source>
        <dbReference type="ARBA" id="ARBA00023136"/>
    </source>
</evidence>
<feature type="transmembrane region" description="Helical" evidence="10">
    <location>
        <begin position="6"/>
        <end position="29"/>
    </location>
</feature>
<keyword evidence="4" id="KW-0677">Repeat</keyword>
<evidence type="ECO:0000256" key="5">
    <source>
        <dbReference type="ARBA" id="ARBA00022989"/>
    </source>
</evidence>
<dbReference type="KEGG" id="theu:HPC62_18650"/>
<evidence type="ECO:0000259" key="12">
    <source>
        <dbReference type="PROSITE" id="PS51846"/>
    </source>
</evidence>
<dbReference type="SUPFAM" id="SSF54631">
    <property type="entry name" value="CBS-domain pair"/>
    <property type="match status" value="1"/>
</dbReference>
<reference evidence="13 14" key="1">
    <citation type="submission" date="2020-05" db="EMBL/GenBank/DDBJ databases">
        <title>Complete genome sequence of of a novel Thermoleptolyngbya strain isolated from hot springs of Ganzi, Sichuan China.</title>
        <authorList>
            <person name="Tang J."/>
            <person name="Daroch M."/>
            <person name="Li L."/>
            <person name="Waleron K."/>
            <person name="Waleron M."/>
            <person name="Waleron M."/>
        </authorList>
    </citation>
    <scope>NUCLEOTIDE SEQUENCE [LARGE SCALE GENOMIC DNA]</scope>
    <source>
        <strain evidence="13 14">PKUAC-SCTA183</strain>
    </source>
</reference>
<dbReference type="PANTHER" id="PTHR22777">
    <property type="entry name" value="HEMOLYSIN-RELATED"/>
    <property type="match status" value="1"/>
</dbReference>
<dbReference type="PROSITE" id="PS51846">
    <property type="entry name" value="CNNM"/>
    <property type="match status" value="1"/>
</dbReference>
<dbReference type="PROSITE" id="PS51371">
    <property type="entry name" value="CBS"/>
    <property type="match status" value="1"/>
</dbReference>
<keyword evidence="14" id="KW-1185">Reference proteome</keyword>
<sequence>MPSVAVEVLIVLLLILANGIFAMSEMAIVSARKIRLQEMAERGDKKAQAAIELATSPNRFLSTVQIGITLIGILAGAFGGAMIANTLAGAIAQVTALEPYSGAIALSVVVLTITYLSLIIGELVPKRIALSNPEKIARAVSRPMRCLSSLAYPLVHLLSASTEGILKLVGVNQSSDEPLVTEEEIKVMVRQGAEAGMFDAAEQDMVERVFHLGDQRVSGLMTPRLEIVWLDLNDPEHINRQKIIENGHSRYLVCQETLDNVLGVAHVTDLLSRSLSDQPFDLAGNLRQPLFVPESSPALKVLELFKQSSTHLAIIVDEYGVVQGIVTLNDVMEVIIGDVPMADHGFEAAIVQREDGSWLLDGMLPIDRLKELFDLDELPDEDRGNYQTLGGFVIMQLGRIPAAADYFNWHNLRFEVMDMDGNRVDKMLVMPVVQKEDGRLGE</sequence>
<keyword evidence="5 9" id="KW-1133">Transmembrane helix</keyword>
<dbReference type="CDD" id="cd04590">
    <property type="entry name" value="CBS_pair_CorC_HlyC_assoc"/>
    <property type="match status" value="1"/>
</dbReference>
<dbReference type="RefSeq" id="WP_172358019.1">
    <property type="nucleotide sequence ID" value="NZ_CP053661.1"/>
</dbReference>
<evidence type="ECO:0000256" key="10">
    <source>
        <dbReference type="SAM" id="Phobius"/>
    </source>
</evidence>
<evidence type="ECO:0000256" key="6">
    <source>
        <dbReference type="ARBA" id="ARBA00023122"/>
    </source>
</evidence>
<feature type="transmembrane region" description="Helical" evidence="10">
    <location>
        <begin position="100"/>
        <end position="120"/>
    </location>
</feature>